<comment type="subcellular location">
    <subcellularLocation>
        <location evidence="1">Cell inner membrane</location>
        <topology evidence="1">Peripheral membrane protein</topology>
    </subcellularLocation>
</comment>
<dbReference type="eggNOG" id="COG4608">
    <property type="taxonomic scope" value="Bacteria"/>
</dbReference>
<evidence type="ECO:0000256" key="5">
    <source>
        <dbReference type="ARBA" id="ARBA00022741"/>
    </source>
</evidence>
<dbReference type="eggNOG" id="COG0444">
    <property type="taxonomic scope" value="Bacteria"/>
</dbReference>
<dbReference type="PATRIC" id="fig|1198232.3.peg.1636"/>
<evidence type="ECO:0000256" key="7">
    <source>
        <dbReference type="ARBA" id="ARBA00023136"/>
    </source>
</evidence>
<keyword evidence="5" id="KW-0547">Nucleotide-binding</keyword>
<dbReference type="EMBL" id="CP005996">
    <property type="protein sequence ID" value="AGS39978.1"/>
    <property type="molecule type" value="Genomic_DNA"/>
</dbReference>
<dbReference type="PANTHER" id="PTHR43297:SF2">
    <property type="entry name" value="DIPEPTIDE TRANSPORT ATP-BINDING PROTEIN DPPD"/>
    <property type="match status" value="1"/>
</dbReference>
<dbReference type="InterPro" id="IPR013563">
    <property type="entry name" value="Oligopep_ABC_C"/>
</dbReference>
<dbReference type="KEGG" id="cza:CYCME_1655"/>
<dbReference type="AlphaFoldDB" id="S5TY90"/>
<dbReference type="SMART" id="SM00382">
    <property type="entry name" value="AAA"/>
    <property type="match status" value="2"/>
</dbReference>
<evidence type="ECO:0000259" key="10">
    <source>
        <dbReference type="PROSITE" id="PS50893"/>
    </source>
</evidence>
<dbReference type="PROSITE" id="PS00211">
    <property type="entry name" value="ABC_TRANSPORTER_1"/>
    <property type="match status" value="2"/>
</dbReference>
<keyword evidence="3" id="KW-0813">Transport</keyword>
<dbReference type="GO" id="GO:0016887">
    <property type="term" value="F:ATP hydrolysis activity"/>
    <property type="evidence" value="ECO:0007669"/>
    <property type="project" value="InterPro"/>
</dbReference>
<dbReference type="GO" id="GO:0005524">
    <property type="term" value="F:ATP binding"/>
    <property type="evidence" value="ECO:0007669"/>
    <property type="project" value="UniProtKB-KW"/>
</dbReference>
<keyword evidence="12" id="KW-1185">Reference proteome</keyword>
<evidence type="ECO:0000256" key="9">
    <source>
        <dbReference type="ARBA" id="ARBA00047356"/>
    </source>
</evidence>
<evidence type="ECO:0000313" key="11">
    <source>
        <dbReference type="EMBL" id="AGS39978.1"/>
    </source>
</evidence>
<evidence type="ECO:0000256" key="4">
    <source>
        <dbReference type="ARBA" id="ARBA00022475"/>
    </source>
</evidence>
<evidence type="ECO:0000313" key="12">
    <source>
        <dbReference type="Proteomes" id="UP000015380"/>
    </source>
</evidence>
<dbReference type="InterPro" id="IPR027417">
    <property type="entry name" value="P-loop_NTPase"/>
</dbReference>
<evidence type="ECO:0000256" key="3">
    <source>
        <dbReference type="ARBA" id="ARBA00022448"/>
    </source>
</evidence>
<dbReference type="NCBIfam" id="TIGR01727">
    <property type="entry name" value="oligo_HPY"/>
    <property type="match status" value="2"/>
</dbReference>
<sequence>MRAPILSVDGLMTQFNQPSETVKAVDGVSFDIAEGETFALVGESGCGKSVTALSVMRLLSNNAQITAGKVLYRGVDLLRMAEKDMRQVRGVRISMIFQDPMTSLNPVLSIGEQIAEAVLVHKKQAAEDVRKRVIGLIKQVGIPDADERYADYPHQLSGGMRQRVMIAIALANEPDLLIADEPTTALDVTIQTQILQLLKELQREMGMSLWIITHDLGIVSDMADKVAVMYAGQLVEMASRDDFFKKPVHPYSQRLFDAVPKMEKRKESLVTLPGTVPKLSQPFAGCRFADRCDFKQSSCVDSTMVEWTEVSNTHQVRCIRVGELELVEKLGTTLASSNEDAVNHSSLTVNQLKVYFPIKKGLLKRTVGQVKAVDEVSLELTAGSTTALVGESGCGKTTLGKALLRLLPITSGDVVYKGQNIAKLSEKAFQAYRQQLQIIFQDPFSSMNPRMLVGDILEEGIRALKPNLSDADVVRECNSLLLKVGLTTEVRLRYPHEFSGGQRQRLCIARALAVNPSVIVCDEPTSALDVSVQAQVLNLLKQLQHEQGLSYLFITHDLSVVAYLADKVAVMYLGRIVEYGKVEEVLNRPAHPYTKALIEAVPSWDKDLGKKVIKLPDNTPSPANPPTGCHFHTRCDQAMADCSQIKPTDVLLSESHKVACLLYR</sequence>
<organism evidence="11 12">
    <name type="scientific">Cycloclasticus zancles 78-ME</name>
    <dbReference type="NCBI Taxonomy" id="1198232"/>
    <lineage>
        <taxon>Bacteria</taxon>
        <taxon>Pseudomonadati</taxon>
        <taxon>Pseudomonadota</taxon>
        <taxon>Gammaproteobacteria</taxon>
        <taxon>Thiotrichales</taxon>
        <taxon>Piscirickettsiaceae</taxon>
        <taxon>Cycloclasticus</taxon>
    </lineage>
</organism>
<protein>
    <recommendedName>
        <fullName evidence="8">ABC-type dipeptide transporter</fullName>
        <ecNumber evidence="8">7.4.2.9</ecNumber>
    </recommendedName>
</protein>
<comment type="similarity">
    <text evidence="2">Belongs to the ABC transporter superfamily.</text>
</comment>
<keyword evidence="4" id="KW-1003">Cell membrane</keyword>
<dbReference type="Pfam" id="PF00005">
    <property type="entry name" value="ABC_tran"/>
    <property type="match status" value="2"/>
</dbReference>
<evidence type="ECO:0000256" key="1">
    <source>
        <dbReference type="ARBA" id="ARBA00004417"/>
    </source>
</evidence>
<name>S5TY90_9GAMM</name>
<dbReference type="InterPro" id="IPR003439">
    <property type="entry name" value="ABC_transporter-like_ATP-bd"/>
</dbReference>
<dbReference type="InterPro" id="IPR017871">
    <property type="entry name" value="ABC_transporter-like_CS"/>
</dbReference>
<dbReference type="InterPro" id="IPR003593">
    <property type="entry name" value="AAA+_ATPase"/>
</dbReference>
<dbReference type="GO" id="GO:0055085">
    <property type="term" value="P:transmembrane transport"/>
    <property type="evidence" value="ECO:0007669"/>
    <property type="project" value="UniProtKB-ARBA"/>
</dbReference>
<dbReference type="SUPFAM" id="SSF52540">
    <property type="entry name" value="P-loop containing nucleoside triphosphate hydrolases"/>
    <property type="match status" value="2"/>
</dbReference>
<feature type="domain" description="ABC transporter" evidence="10">
    <location>
        <begin position="6"/>
        <end position="256"/>
    </location>
</feature>
<dbReference type="HOGENOM" id="CLU_000604_86_2_6"/>
<evidence type="ECO:0000256" key="2">
    <source>
        <dbReference type="ARBA" id="ARBA00005417"/>
    </source>
</evidence>
<evidence type="ECO:0000256" key="6">
    <source>
        <dbReference type="ARBA" id="ARBA00022840"/>
    </source>
</evidence>
<dbReference type="EC" id="7.4.2.9" evidence="8"/>
<reference evidence="11 12" key="1">
    <citation type="submission" date="2013-05" db="EMBL/GenBank/DDBJ databases">
        <title>Between feast and famine: a lifestyle of most important marine PAH-degrading bacterium Cycloclasticus sp. 7ME.</title>
        <authorList>
            <person name="Yakimov M.M."/>
            <person name="Messina E."/>
            <person name="Genovese M."/>
            <person name="Denaro R."/>
            <person name="Crisafi F."/>
            <person name="Russo D."/>
            <person name="Cappello S."/>
            <person name="Santisi S."/>
            <person name="Smedile F."/>
            <person name="Golyshina O.V."/>
            <person name="Tran H."/>
            <person name="Pieper D.H."/>
            <person name="Golyshin P.N."/>
            <person name="Giuliano L."/>
        </authorList>
    </citation>
    <scope>NUCLEOTIDE SEQUENCE [LARGE SCALE GENOMIC DNA]</scope>
    <source>
        <strain evidence="11 12">78-ME</strain>
    </source>
</reference>
<gene>
    <name evidence="11" type="ORF">CYCME_1655</name>
</gene>
<evidence type="ECO:0000256" key="8">
    <source>
        <dbReference type="ARBA" id="ARBA00038852"/>
    </source>
</evidence>
<dbReference type="RefSeq" id="WP_020932723.1">
    <property type="nucleotide sequence ID" value="NC_021917.1"/>
</dbReference>
<dbReference type="NCBIfam" id="NF008453">
    <property type="entry name" value="PRK11308.1"/>
    <property type="match status" value="2"/>
</dbReference>
<dbReference type="Pfam" id="PF08352">
    <property type="entry name" value="oligo_HPY"/>
    <property type="match status" value="2"/>
</dbReference>
<dbReference type="NCBIfam" id="NF007739">
    <property type="entry name" value="PRK10419.1"/>
    <property type="match status" value="2"/>
</dbReference>
<keyword evidence="6" id="KW-0067">ATP-binding</keyword>
<proteinExistence type="inferred from homology"/>
<dbReference type="PROSITE" id="PS50893">
    <property type="entry name" value="ABC_TRANSPORTER_2"/>
    <property type="match status" value="2"/>
</dbReference>
<dbReference type="Proteomes" id="UP000015380">
    <property type="component" value="Chromosome"/>
</dbReference>
<reference evidence="12" key="2">
    <citation type="journal article" date="2016" name="Environ. Microbiol. Rep.">
        <title>Analysis of defence systems and a conjugative IncP-1 plasmid in the marine polyaromatic hydrocarbons-degrading bacterium Cycloclasticus sp. 78-ME.</title>
        <authorList>
            <person name="Yakimov M.M."/>
            <person name="Crisafi F."/>
            <person name="Messina E."/>
            <person name="Smedile F."/>
            <person name="Lopatina A."/>
            <person name="Denaro R."/>
            <person name="Pieper D.H."/>
            <person name="Golyshin P.N."/>
            <person name="Giuliano L."/>
        </authorList>
    </citation>
    <scope>NUCLEOTIDE SEQUENCE [LARGE SCALE GENOMIC DNA]</scope>
    <source>
        <strain evidence="12">78-ME</strain>
    </source>
</reference>
<accession>S5TY90</accession>
<keyword evidence="7" id="KW-0472">Membrane</keyword>
<dbReference type="InterPro" id="IPR050388">
    <property type="entry name" value="ABC_Ni/Peptide_Import"/>
</dbReference>
<dbReference type="GO" id="GO:0005886">
    <property type="term" value="C:plasma membrane"/>
    <property type="evidence" value="ECO:0007669"/>
    <property type="project" value="UniProtKB-SubCell"/>
</dbReference>
<dbReference type="FunFam" id="3.40.50.300:FF:000016">
    <property type="entry name" value="Oligopeptide ABC transporter ATP-binding component"/>
    <property type="match status" value="2"/>
</dbReference>
<dbReference type="GO" id="GO:0015833">
    <property type="term" value="P:peptide transport"/>
    <property type="evidence" value="ECO:0007669"/>
    <property type="project" value="InterPro"/>
</dbReference>
<dbReference type="PANTHER" id="PTHR43297">
    <property type="entry name" value="OLIGOPEPTIDE TRANSPORT ATP-BINDING PROTEIN APPD"/>
    <property type="match status" value="1"/>
</dbReference>
<comment type="catalytic activity">
    <reaction evidence="9">
        <text>a dipeptide(out) + ATP + H2O = a dipeptide(in) + ADP + phosphate + H(+)</text>
        <dbReference type="Rhea" id="RHEA:23120"/>
        <dbReference type="ChEBI" id="CHEBI:15377"/>
        <dbReference type="ChEBI" id="CHEBI:15378"/>
        <dbReference type="ChEBI" id="CHEBI:30616"/>
        <dbReference type="ChEBI" id="CHEBI:43474"/>
        <dbReference type="ChEBI" id="CHEBI:90799"/>
        <dbReference type="ChEBI" id="CHEBI:456216"/>
        <dbReference type="EC" id="7.4.2.9"/>
    </reaction>
</comment>
<dbReference type="CDD" id="cd03257">
    <property type="entry name" value="ABC_NikE_OppD_transporters"/>
    <property type="match status" value="2"/>
</dbReference>
<dbReference type="Gene3D" id="3.40.50.300">
    <property type="entry name" value="P-loop containing nucleotide triphosphate hydrolases"/>
    <property type="match status" value="2"/>
</dbReference>
<feature type="domain" description="ABC transporter" evidence="10">
    <location>
        <begin position="358"/>
        <end position="598"/>
    </location>
</feature>